<evidence type="ECO:0000256" key="1">
    <source>
        <dbReference type="SAM" id="MobiDB-lite"/>
    </source>
</evidence>
<reference evidence="2" key="1">
    <citation type="submission" date="2021-06" db="EMBL/GenBank/DDBJ databases">
        <title>Parelaphostrongylus tenuis whole genome reference sequence.</title>
        <authorList>
            <person name="Garwood T.J."/>
            <person name="Larsen P.A."/>
            <person name="Fountain-Jones N.M."/>
            <person name="Garbe J.R."/>
            <person name="Macchietto M.G."/>
            <person name="Kania S.A."/>
            <person name="Gerhold R.W."/>
            <person name="Richards J.E."/>
            <person name="Wolf T.M."/>
        </authorList>
    </citation>
    <scope>NUCLEOTIDE SEQUENCE</scope>
    <source>
        <strain evidence="2">MNPRO001-30</strain>
        <tissue evidence="2">Meninges</tissue>
    </source>
</reference>
<dbReference type="AlphaFoldDB" id="A0AAD5QKR7"/>
<dbReference type="Proteomes" id="UP001196413">
    <property type="component" value="Unassembled WGS sequence"/>
</dbReference>
<dbReference type="EMBL" id="JAHQIW010001590">
    <property type="protein sequence ID" value="KAJ1353079.1"/>
    <property type="molecule type" value="Genomic_DNA"/>
</dbReference>
<comment type="caution">
    <text evidence="2">The sequence shown here is derived from an EMBL/GenBank/DDBJ whole genome shotgun (WGS) entry which is preliminary data.</text>
</comment>
<evidence type="ECO:0000313" key="2">
    <source>
        <dbReference type="EMBL" id="KAJ1353079.1"/>
    </source>
</evidence>
<gene>
    <name evidence="2" type="ORF">KIN20_009630</name>
</gene>
<sequence length="99" mass="11355">MNRVIFISFEGPTSEYLLTYSLFTSAAEWNCLGSKLFVNDYEYKLGSNADAARRISKAWGYRTAGESTVRKRFHEFKAGNEESTDRPISERPTKLDDED</sequence>
<organism evidence="2 3">
    <name type="scientific">Parelaphostrongylus tenuis</name>
    <name type="common">Meningeal worm</name>
    <dbReference type="NCBI Taxonomy" id="148309"/>
    <lineage>
        <taxon>Eukaryota</taxon>
        <taxon>Metazoa</taxon>
        <taxon>Ecdysozoa</taxon>
        <taxon>Nematoda</taxon>
        <taxon>Chromadorea</taxon>
        <taxon>Rhabditida</taxon>
        <taxon>Rhabditina</taxon>
        <taxon>Rhabditomorpha</taxon>
        <taxon>Strongyloidea</taxon>
        <taxon>Metastrongylidae</taxon>
        <taxon>Parelaphostrongylus</taxon>
    </lineage>
</organism>
<keyword evidence="3" id="KW-1185">Reference proteome</keyword>
<name>A0AAD5QKR7_PARTN</name>
<proteinExistence type="predicted"/>
<feature type="region of interest" description="Disordered" evidence="1">
    <location>
        <begin position="75"/>
        <end position="99"/>
    </location>
</feature>
<protein>
    <submittedName>
        <fullName evidence="2">Uncharacterized protein</fullName>
    </submittedName>
</protein>
<accession>A0AAD5QKR7</accession>
<evidence type="ECO:0000313" key="3">
    <source>
        <dbReference type="Proteomes" id="UP001196413"/>
    </source>
</evidence>